<dbReference type="Proteomes" id="UP001183629">
    <property type="component" value="Unassembled WGS sequence"/>
</dbReference>
<protein>
    <submittedName>
        <fullName evidence="2">Aryl-alcohol dehydrogenase-like predicted oxidoreductase</fullName>
    </submittedName>
</protein>
<sequence length="60" mass="6311">MESVELGRTGMRVSRMIFGAGSIGGVGSPPATRGLGLSAGQGLERLDEAYPPGDSRRRHR</sequence>
<evidence type="ECO:0000256" key="1">
    <source>
        <dbReference type="SAM" id="MobiDB-lite"/>
    </source>
</evidence>
<dbReference type="EMBL" id="JAVDYC010000001">
    <property type="protein sequence ID" value="MDR7327591.1"/>
    <property type="molecule type" value="Genomic_DNA"/>
</dbReference>
<name>A0AAE3ZZA5_9ACTN</name>
<dbReference type="RefSeq" id="WP_310425053.1">
    <property type="nucleotide sequence ID" value="NZ_JAVDYC010000001.1"/>
</dbReference>
<feature type="region of interest" description="Disordered" evidence="1">
    <location>
        <begin position="21"/>
        <end position="60"/>
    </location>
</feature>
<keyword evidence="3" id="KW-1185">Reference proteome</keyword>
<proteinExistence type="predicted"/>
<evidence type="ECO:0000313" key="3">
    <source>
        <dbReference type="Proteomes" id="UP001183629"/>
    </source>
</evidence>
<evidence type="ECO:0000313" key="2">
    <source>
        <dbReference type="EMBL" id="MDR7327591.1"/>
    </source>
</evidence>
<reference evidence="2 3" key="1">
    <citation type="submission" date="2023-07" db="EMBL/GenBank/DDBJ databases">
        <title>Sequencing the genomes of 1000 actinobacteria strains.</title>
        <authorList>
            <person name="Klenk H.-P."/>
        </authorList>
    </citation>
    <scope>NUCLEOTIDE SEQUENCE [LARGE SCALE GENOMIC DNA]</scope>
    <source>
        <strain evidence="2 3">DSM 44711</strain>
    </source>
</reference>
<comment type="caution">
    <text evidence="2">The sequence shown here is derived from an EMBL/GenBank/DDBJ whole genome shotgun (WGS) entry which is preliminary data.</text>
</comment>
<accession>A0AAE3ZZA5</accession>
<dbReference type="AlphaFoldDB" id="A0AAE3ZZA5"/>
<gene>
    <name evidence="2" type="ORF">J2S44_007841</name>
</gene>
<organism evidence="2 3">
    <name type="scientific">Catenuloplanes niger</name>
    <dbReference type="NCBI Taxonomy" id="587534"/>
    <lineage>
        <taxon>Bacteria</taxon>
        <taxon>Bacillati</taxon>
        <taxon>Actinomycetota</taxon>
        <taxon>Actinomycetes</taxon>
        <taxon>Micromonosporales</taxon>
        <taxon>Micromonosporaceae</taxon>
        <taxon>Catenuloplanes</taxon>
    </lineage>
</organism>